<dbReference type="OrthoDB" id="10013033at2"/>
<dbReference type="AlphaFoldDB" id="F5Y6J6"/>
<dbReference type="RefSeq" id="WP_013902301.1">
    <property type="nucleotide sequence ID" value="NC_015677.1"/>
</dbReference>
<keyword evidence="3" id="KW-1185">Reference proteome</keyword>
<sequence>MSSPTYPARAVSHASAHPHAQPGHTQQPPRPGEQAAQYKGAMIRTSLAMGKPSGMARAMMGKLKSAPKPPSLPDVRVHAAAGESVQVAAVDDEWDDGRRLRFAGSGGDGGGGVGGFGGGTQGGGGGGASGQGDKDSPPEGDDGAGTPVGRRRARLRAIGQAGALGGGRSRRIYAMAALHASWADVAMDEGGLPALRSALVDRLMLAARGSDRIEWRKDWMGDVAAAYAARYDRRQPLGLAGDQAWPSAAALLIERSKALPAVRLPPHRARETMFCLLWLVVHGLARPRTPSQVRAMMVRLAVLVRVSEGGGYPRPATKLENDEDPT</sequence>
<gene>
    <name evidence="2" type="ordered locus">Rta_29660</name>
</gene>
<protein>
    <submittedName>
        <fullName evidence="2">Uncharacterized protein</fullName>
    </submittedName>
</protein>
<feature type="region of interest" description="Disordered" evidence="1">
    <location>
        <begin position="99"/>
        <end position="148"/>
    </location>
</feature>
<dbReference type="STRING" id="365046.Rta_29660"/>
<dbReference type="KEGG" id="rta:Rta_29660"/>
<dbReference type="EMBL" id="CP000245">
    <property type="protein sequence ID" value="AEG94070.1"/>
    <property type="molecule type" value="Genomic_DNA"/>
</dbReference>
<accession>F5Y6J6</accession>
<dbReference type="Proteomes" id="UP000008385">
    <property type="component" value="Chromosome"/>
</dbReference>
<proteinExistence type="predicted"/>
<name>F5Y6J6_RAMTT</name>
<reference evidence="2 3" key="2">
    <citation type="journal article" date="2011" name="PLoS ONE">
        <title>The Cyst-Dividing Bacterium Ramlibacter tataouinensis TTB310 Genome Reveals a Well-Stocked Toolbox for Adaptation to a Desert Environment.</title>
        <authorList>
            <person name="De Luca G."/>
            <person name="Barakat M."/>
            <person name="Ortet P."/>
            <person name="Fochesato S."/>
            <person name="Jourlin-Castelli C."/>
            <person name="Ansaldi M."/>
            <person name="Py B."/>
            <person name="Fichant G."/>
            <person name="Coutinho P.M."/>
            <person name="Voulhoux R."/>
            <person name="Bastien O."/>
            <person name="Marechal E."/>
            <person name="Henrissat B."/>
            <person name="Quentin Y."/>
            <person name="Noirot P."/>
            <person name="Filloux A."/>
            <person name="Mejean V."/>
            <person name="Dubow M.S."/>
            <person name="Barras F."/>
            <person name="Barbe V."/>
            <person name="Weissenbach J."/>
            <person name="Mihalcescu I."/>
            <person name="Vermeglio A."/>
            <person name="Achouak W."/>
            <person name="Heulin T."/>
        </authorList>
    </citation>
    <scope>NUCLEOTIDE SEQUENCE [LARGE SCALE GENOMIC DNA]</scope>
    <source>
        <strain evidence="3">ATCC BAA-407 / DSM 14655 / LMG 21543 / TTB310</strain>
    </source>
</reference>
<feature type="compositionally biased region" description="Gly residues" evidence="1">
    <location>
        <begin position="104"/>
        <end position="130"/>
    </location>
</feature>
<evidence type="ECO:0000313" key="2">
    <source>
        <dbReference type="EMBL" id="AEG94070.1"/>
    </source>
</evidence>
<organism evidence="2 3">
    <name type="scientific">Ramlibacter tataouinensis (strain ATCC BAA-407 / DSM 14655 / LMG 21543 / TTB310)</name>
    <dbReference type="NCBI Taxonomy" id="365046"/>
    <lineage>
        <taxon>Bacteria</taxon>
        <taxon>Pseudomonadati</taxon>
        <taxon>Pseudomonadota</taxon>
        <taxon>Betaproteobacteria</taxon>
        <taxon>Burkholderiales</taxon>
        <taxon>Comamonadaceae</taxon>
        <taxon>Ramlibacter</taxon>
    </lineage>
</organism>
<evidence type="ECO:0000256" key="1">
    <source>
        <dbReference type="SAM" id="MobiDB-lite"/>
    </source>
</evidence>
<evidence type="ECO:0000313" key="3">
    <source>
        <dbReference type="Proteomes" id="UP000008385"/>
    </source>
</evidence>
<reference evidence="3" key="1">
    <citation type="submission" date="2006-01" db="EMBL/GenBank/DDBJ databases">
        <title>Genome of the cyst-dividing bacterium Ramlibacter tataouinensis.</title>
        <authorList>
            <person name="Barakat M."/>
            <person name="Ortet P."/>
            <person name="De Luca G."/>
            <person name="Jourlin-Castelli C."/>
            <person name="Ansaldi M."/>
            <person name="Py B."/>
            <person name="Fichant G."/>
            <person name="Coutinho P."/>
            <person name="Voulhoux R."/>
            <person name="Bastien O."/>
            <person name="Roy S."/>
            <person name="Marechal E."/>
            <person name="Henrissat B."/>
            <person name="Quentin Y."/>
            <person name="Noirot P."/>
            <person name="Filloux A."/>
            <person name="Mejean V."/>
            <person name="DuBow M."/>
            <person name="Barras F."/>
            <person name="Heulin T."/>
        </authorList>
    </citation>
    <scope>NUCLEOTIDE SEQUENCE [LARGE SCALE GENOMIC DNA]</scope>
    <source>
        <strain evidence="3">ATCC BAA-407 / DSM 14655 / LMG 21543 / TTB310</strain>
    </source>
</reference>
<dbReference type="PATRIC" id="fig|365046.3.peg.3035"/>
<feature type="region of interest" description="Disordered" evidence="1">
    <location>
        <begin position="1"/>
        <end position="36"/>
    </location>
</feature>
<dbReference type="HOGENOM" id="CLU_852242_0_0_4"/>